<dbReference type="GO" id="GO:0000470">
    <property type="term" value="P:maturation of LSU-rRNA"/>
    <property type="evidence" value="ECO:0007669"/>
    <property type="project" value="TreeGrafter"/>
</dbReference>
<feature type="region of interest" description="Disordered" evidence="2">
    <location>
        <begin position="55"/>
        <end position="118"/>
    </location>
</feature>
<evidence type="ECO:0000256" key="2">
    <source>
        <dbReference type="SAM" id="MobiDB-lite"/>
    </source>
</evidence>
<dbReference type="Pfam" id="PF07890">
    <property type="entry name" value="Rrp15p"/>
    <property type="match status" value="1"/>
</dbReference>
<evidence type="ECO:0000256" key="1">
    <source>
        <dbReference type="ARBA" id="ARBA00007462"/>
    </source>
</evidence>
<feature type="compositionally biased region" description="Acidic residues" evidence="2">
    <location>
        <begin position="55"/>
        <end position="101"/>
    </location>
</feature>
<dbReference type="EMBL" id="JAHUZD010000095">
    <property type="protein sequence ID" value="KAI3404505.1"/>
    <property type="molecule type" value="Genomic_DNA"/>
</dbReference>
<dbReference type="PANTHER" id="PTHR13245">
    <property type="entry name" value="RRP15-LIKE PROTEIN"/>
    <property type="match status" value="1"/>
</dbReference>
<feature type="compositionally biased region" description="Basic residues" evidence="2">
    <location>
        <begin position="8"/>
        <end position="22"/>
    </location>
</feature>
<sequence>MTSPTTKAKNKIQKSKSILKNKPKLDGNEKETTVKEKETIVKKKVVDKDGIVEEADNDLDQLSDLDDEDEVDIANESDEGDSLEEDIAESESGEGDSEDEELPSRKKQKKNKDDGSESFANAFNSIINSKLKAYDRKDPILARNKTTIKKLESEKLENKAKKALLVERKQFHDKHRVKHLLPVAAENGDSLNVRSTLEKEKQLKKLAQRGVVKLFNAILSTQIQTAQEVGKEKVGQAKREELMNDVSKEKFLDLIAAAGED</sequence>
<dbReference type="InterPro" id="IPR012459">
    <property type="entry name" value="Rrp15"/>
</dbReference>
<protein>
    <submittedName>
        <fullName evidence="3">RRP15</fullName>
    </submittedName>
</protein>
<dbReference type="PANTHER" id="PTHR13245:SF14">
    <property type="entry name" value="RRP15-LIKE PROTEIN"/>
    <property type="match status" value="1"/>
</dbReference>
<dbReference type="AlphaFoldDB" id="A0AAI9SXA6"/>
<feature type="region of interest" description="Disordered" evidence="2">
    <location>
        <begin position="1"/>
        <end position="35"/>
    </location>
</feature>
<name>A0AAI9SXA6_9ASCO</name>
<feature type="compositionally biased region" description="Basic and acidic residues" evidence="2">
    <location>
        <begin position="23"/>
        <end position="35"/>
    </location>
</feature>
<dbReference type="GO" id="GO:0030687">
    <property type="term" value="C:preribosome, large subunit precursor"/>
    <property type="evidence" value="ECO:0007669"/>
    <property type="project" value="TreeGrafter"/>
</dbReference>
<dbReference type="GeneID" id="73380314"/>
<evidence type="ECO:0000313" key="3">
    <source>
        <dbReference type="EMBL" id="KAI3404505.1"/>
    </source>
</evidence>
<dbReference type="GO" id="GO:0000460">
    <property type="term" value="P:maturation of 5.8S rRNA"/>
    <property type="evidence" value="ECO:0007669"/>
    <property type="project" value="TreeGrafter"/>
</dbReference>
<comment type="similarity">
    <text evidence="1">Belongs to the RRP15 family.</text>
</comment>
<evidence type="ECO:0000313" key="4">
    <source>
        <dbReference type="Proteomes" id="UP001202479"/>
    </source>
</evidence>
<comment type="caution">
    <text evidence="3">The sequence shown here is derived from an EMBL/GenBank/DDBJ whole genome shotgun (WGS) entry which is preliminary data.</text>
</comment>
<dbReference type="Proteomes" id="UP001202479">
    <property type="component" value="Unassembled WGS sequence"/>
</dbReference>
<keyword evidence="4" id="KW-1185">Reference proteome</keyword>
<dbReference type="RefSeq" id="XP_049180250.1">
    <property type="nucleotide sequence ID" value="XM_049323955.1"/>
</dbReference>
<gene>
    <name evidence="3" type="ORF">KGF56_002697</name>
</gene>
<organism evidence="3 4">
    <name type="scientific">Candida oxycetoniae</name>
    <dbReference type="NCBI Taxonomy" id="497107"/>
    <lineage>
        <taxon>Eukaryota</taxon>
        <taxon>Fungi</taxon>
        <taxon>Dikarya</taxon>
        <taxon>Ascomycota</taxon>
        <taxon>Saccharomycotina</taxon>
        <taxon>Pichiomycetes</taxon>
        <taxon>Debaryomycetaceae</taxon>
        <taxon>Candida/Lodderomyces clade</taxon>
        <taxon>Candida</taxon>
    </lineage>
</organism>
<proteinExistence type="inferred from homology"/>
<accession>A0AAI9SXA6</accession>
<reference evidence="3" key="1">
    <citation type="journal article" date="2022" name="DNA Res.">
        <title>Genome analysis of five recently described species of the CUG-Ser clade uncovers Candida theae as a new hybrid lineage with pathogenic potential in the Candida parapsilosis species complex.</title>
        <authorList>
            <person name="Mixao V."/>
            <person name="Del Olmo V."/>
            <person name="Hegedusova E."/>
            <person name="Saus E."/>
            <person name="Pryszcz L."/>
            <person name="Cillingova A."/>
            <person name="Nosek J."/>
            <person name="Gabaldon T."/>
        </authorList>
    </citation>
    <scope>NUCLEOTIDE SEQUENCE</scope>
    <source>
        <strain evidence="3">CBS 10844</strain>
    </source>
</reference>